<comment type="caution">
    <text evidence="1">The sequence shown here is derived from an EMBL/GenBank/DDBJ whole genome shotgun (WGS) entry which is preliminary data.</text>
</comment>
<evidence type="ECO:0000313" key="2">
    <source>
        <dbReference type="Proteomes" id="UP000766698"/>
    </source>
</evidence>
<keyword evidence="2" id="KW-1185">Reference proteome</keyword>
<sequence>MTEVPLIRGEVLRSLRRHWAMPLFLALLIGFVVLARGPVQQARATAEELDTGEGRLRVISVWATTPEGRTPLTQQRIDEIAAIDGVTKVTPYDGDGAEVYLADDQQRQDPRMLT</sequence>
<protein>
    <recommendedName>
        <fullName evidence="3">ABC transporter permease</fullName>
    </recommendedName>
</protein>
<name>A0ABR6EMW4_9ACTN</name>
<evidence type="ECO:0008006" key="3">
    <source>
        <dbReference type="Google" id="ProtNLM"/>
    </source>
</evidence>
<proteinExistence type="predicted"/>
<dbReference type="EMBL" id="WMLF01000570">
    <property type="protein sequence ID" value="MBB1246680.1"/>
    <property type="molecule type" value="Genomic_DNA"/>
</dbReference>
<reference evidence="2" key="1">
    <citation type="journal article" date="2020" name="Syst. Appl. Microbiol.">
        <title>Streptomyces alkaliterrae sp. nov., isolated from an alkaline soil, and emended descriptions of Streptomyces alkaliphilus, Streptomyces calidiresistens and Streptomyces durbertensis.</title>
        <authorList>
            <person name="Swiecimska M."/>
            <person name="Golinska P."/>
            <person name="Nouioui I."/>
            <person name="Wypij M."/>
            <person name="Rai M."/>
            <person name="Sangal V."/>
            <person name="Goodfellow M."/>
        </authorList>
    </citation>
    <scope>NUCLEOTIDE SEQUENCE [LARGE SCALE GENOMIC DNA]</scope>
    <source>
        <strain evidence="2">DSM 104538</strain>
    </source>
</reference>
<evidence type="ECO:0000313" key="1">
    <source>
        <dbReference type="EMBL" id="MBB1246680.1"/>
    </source>
</evidence>
<accession>A0ABR6EMW4</accession>
<gene>
    <name evidence="1" type="ORF">GL263_24465</name>
</gene>
<feature type="non-terminal residue" evidence="1">
    <location>
        <position position="114"/>
    </location>
</feature>
<dbReference type="RefSeq" id="WP_182857918.1">
    <property type="nucleotide sequence ID" value="NZ_WMLF01000570.1"/>
</dbReference>
<dbReference type="Proteomes" id="UP000766698">
    <property type="component" value="Unassembled WGS sequence"/>
</dbReference>
<organism evidence="1 2">
    <name type="scientific">Streptomyces durbertensis</name>
    <dbReference type="NCBI Taxonomy" id="2448886"/>
    <lineage>
        <taxon>Bacteria</taxon>
        <taxon>Bacillati</taxon>
        <taxon>Actinomycetota</taxon>
        <taxon>Actinomycetes</taxon>
        <taxon>Kitasatosporales</taxon>
        <taxon>Streptomycetaceae</taxon>
        <taxon>Streptomyces</taxon>
    </lineage>
</organism>